<evidence type="ECO:0000313" key="2">
    <source>
        <dbReference type="EMBL" id="GBM27946.1"/>
    </source>
</evidence>
<dbReference type="EMBL" id="BGPR01000598">
    <property type="protein sequence ID" value="GBM27946.1"/>
    <property type="molecule type" value="Genomic_DNA"/>
</dbReference>
<dbReference type="GO" id="GO:0000209">
    <property type="term" value="P:protein polyubiquitination"/>
    <property type="evidence" value="ECO:0007669"/>
    <property type="project" value="TreeGrafter"/>
</dbReference>
<dbReference type="PROSITE" id="PS50181">
    <property type="entry name" value="FBOX"/>
    <property type="match status" value="1"/>
</dbReference>
<sequence>MSLLNLPDDVLEKILSYISYDEVSRCRLVCRRINYVSKRVLNRGFHKVERYHAQCLRQVKSQLPRRESERRKHPLARHCDILTAVETRLSLLGMTFMKFIEMNLCCFIPGKVLDEIYKVLRYVTSEQTPVRAHEVLQELRDLSSMAMEHFDEKISPAFRKRKESGPKIVTGINIFAPSLSHHSKSISRHGGSEHRSSHKWKEEVRNMAQKQTANRKEIQFLKQKIGEMGKSHSELEKKVFELQNLLATHIEKLKEQDLKLGVVHHMVGMKTSISPAMKVSPSTVTSGDTTAITVTEDKQVATPLMKKRRPMRRVNDRCRKRLKKD</sequence>
<dbReference type="Pfam" id="PF00646">
    <property type="entry name" value="F-box"/>
    <property type="match status" value="1"/>
</dbReference>
<feature type="domain" description="F-box" evidence="1">
    <location>
        <begin position="1"/>
        <end position="48"/>
    </location>
</feature>
<proteinExistence type="predicted"/>
<evidence type="ECO:0000259" key="1">
    <source>
        <dbReference type="PROSITE" id="PS50181"/>
    </source>
</evidence>
<dbReference type="CDD" id="cd22100">
    <property type="entry name" value="F-box_FBXO28"/>
    <property type="match status" value="1"/>
</dbReference>
<organism evidence="2 3">
    <name type="scientific">Araneus ventricosus</name>
    <name type="common">Orbweaver spider</name>
    <name type="synonym">Epeira ventricosa</name>
    <dbReference type="NCBI Taxonomy" id="182803"/>
    <lineage>
        <taxon>Eukaryota</taxon>
        <taxon>Metazoa</taxon>
        <taxon>Ecdysozoa</taxon>
        <taxon>Arthropoda</taxon>
        <taxon>Chelicerata</taxon>
        <taxon>Arachnida</taxon>
        <taxon>Araneae</taxon>
        <taxon>Araneomorphae</taxon>
        <taxon>Entelegynae</taxon>
        <taxon>Araneoidea</taxon>
        <taxon>Araneidae</taxon>
        <taxon>Araneus</taxon>
    </lineage>
</organism>
<name>A0A4Y2EI48_ARAVE</name>
<keyword evidence="3" id="KW-1185">Reference proteome</keyword>
<dbReference type="InterPro" id="IPR001810">
    <property type="entry name" value="F-box_dom"/>
</dbReference>
<accession>A0A4Y2EI48</accession>
<reference evidence="2 3" key="1">
    <citation type="journal article" date="2019" name="Sci. Rep.">
        <title>Orb-weaving spider Araneus ventricosus genome elucidates the spidroin gene catalogue.</title>
        <authorList>
            <person name="Kono N."/>
            <person name="Nakamura H."/>
            <person name="Ohtoshi R."/>
            <person name="Moran D.A.P."/>
            <person name="Shinohara A."/>
            <person name="Yoshida Y."/>
            <person name="Fujiwara M."/>
            <person name="Mori M."/>
            <person name="Tomita M."/>
            <person name="Arakawa K."/>
        </authorList>
    </citation>
    <scope>NUCLEOTIDE SEQUENCE [LARGE SCALE GENOMIC DNA]</scope>
</reference>
<gene>
    <name evidence="2" type="primary">FBXO28_2</name>
    <name evidence="2" type="ORF">AVEN_146165_1</name>
</gene>
<dbReference type="InterPro" id="IPR039719">
    <property type="entry name" value="FBXO28"/>
</dbReference>
<protein>
    <submittedName>
        <fullName evidence="2">F-box only protein 28</fullName>
    </submittedName>
</protein>
<comment type="caution">
    <text evidence="2">The sequence shown here is derived from an EMBL/GenBank/DDBJ whole genome shotgun (WGS) entry which is preliminary data.</text>
</comment>
<dbReference type="AlphaFoldDB" id="A0A4Y2EI48"/>
<dbReference type="Proteomes" id="UP000499080">
    <property type="component" value="Unassembled WGS sequence"/>
</dbReference>
<dbReference type="SUPFAM" id="SSF81383">
    <property type="entry name" value="F-box domain"/>
    <property type="match status" value="1"/>
</dbReference>
<dbReference type="SMART" id="SM00256">
    <property type="entry name" value="FBOX"/>
    <property type="match status" value="1"/>
</dbReference>
<dbReference type="PANTHER" id="PTHR13252">
    <property type="entry name" value="F-BOX ONLY PROTEIN 28"/>
    <property type="match status" value="1"/>
</dbReference>
<evidence type="ECO:0000313" key="3">
    <source>
        <dbReference type="Proteomes" id="UP000499080"/>
    </source>
</evidence>
<dbReference type="InterPro" id="IPR036047">
    <property type="entry name" value="F-box-like_dom_sf"/>
</dbReference>
<dbReference type="PANTHER" id="PTHR13252:SF9">
    <property type="entry name" value="F-BOX ONLY PROTEIN 28"/>
    <property type="match status" value="1"/>
</dbReference>
<dbReference type="OrthoDB" id="5860767at2759"/>
<dbReference type="Gene3D" id="1.20.1280.50">
    <property type="match status" value="1"/>
</dbReference>